<dbReference type="Pfam" id="PF00702">
    <property type="entry name" value="Hydrolase"/>
    <property type="match status" value="1"/>
</dbReference>
<accession>A0A101NG60</accession>
<dbReference type="EMBL" id="LMWL01000058">
    <property type="protein sequence ID" value="KUM92683.1"/>
    <property type="molecule type" value="Genomic_DNA"/>
</dbReference>
<dbReference type="AlphaFoldDB" id="A0A101NG60"/>
<dbReference type="CDD" id="cd01427">
    <property type="entry name" value="HAD_like"/>
    <property type="match status" value="1"/>
</dbReference>
<dbReference type="RefSeq" id="WP_067005243.1">
    <property type="nucleotide sequence ID" value="NZ_BNDU01000006.1"/>
</dbReference>
<name>A0A101NG60_9ACTN</name>
<reference evidence="1 2" key="1">
    <citation type="submission" date="2015-10" db="EMBL/GenBank/DDBJ databases">
        <title>Draft genome sequence of Streptomyces cellostaticus DSM 40189, type strain for the species Streptomyces cellostaticus.</title>
        <authorList>
            <person name="Ruckert C."/>
            <person name="Winkler A."/>
            <person name="Kalinowski J."/>
            <person name="Kampfer P."/>
            <person name="Glaeser S."/>
        </authorList>
    </citation>
    <scope>NUCLEOTIDE SEQUENCE [LARGE SCALE GENOMIC DNA]</scope>
    <source>
        <strain evidence="1 2">DSM 40189</strain>
    </source>
</reference>
<dbReference type="Gene3D" id="3.40.50.1000">
    <property type="entry name" value="HAD superfamily/HAD-like"/>
    <property type="match status" value="1"/>
</dbReference>
<dbReference type="Proteomes" id="UP000054241">
    <property type="component" value="Unassembled WGS sequence"/>
</dbReference>
<dbReference type="PANTHER" id="PTHR43434:SF1">
    <property type="entry name" value="PHOSPHOGLYCOLATE PHOSPHATASE"/>
    <property type="match status" value="1"/>
</dbReference>
<dbReference type="STRING" id="67285.AQI88_30340"/>
<dbReference type="InterPro" id="IPR036412">
    <property type="entry name" value="HAD-like_sf"/>
</dbReference>
<dbReference type="GO" id="GO:0008967">
    <property type="term" value="F:phosphoglycolate phosphatase activity"/>
    <property type="evidence" value="ECO:0007669"/>
    <property type="project" value="TreeGrafter"/>
</dbReference>
<proteinExistence type="predicted"/>
<sequence length="235" mass="25481">MTSELTELIARARVVVWDFDGPVCRLFAGYTAQRVAAGLMAWLEQRGLRDLLTDTERDTVDPQAVVRAVDRRHPGSDLVAAVDEWLAQEELRAVSSAMPTAYADPLIRTWTALGVRMAIATGHSPRAVTGYLDGRGLTECFAPRIYGRDRLFDGLKPDPHHLSRALHATGTAPDAVLALGDSPLDLAAAQAAGVPFLGYARHEDTEQRLRAAGAPVVVRSLESVLSVLRTPVRPN</sequence>
<protein>
    <submittedName>
        <fullName evidence="1">HAD family hydrolase</fullName>
    </submittedName>
</protein>
<gene>
    <name evidence="1" type="ORF">AQI88_30340</name>
</gene>
<organism evidence="1 2">
    <name type="scientific">Streptomyces cellostaticus</name>
    <dbReference type="NCBI Taxonomy" id="67285"/>
    <lineage>
        <taxon>Bacteria</taxon>
        <taxon>Bacillati</taxon>
        <taxon>Actinomycetota</taxon>
        <taxon>Actinomycetes</taxon>
        <taxon>Kitasatosporales</taxon>
        <taxon>Streptomycetaceae</taxon>
        <taxon>Streptomyces</taxon>
    </lineage>
</organism>
<dbReference type="InterPro" id="IPR050155">
    <property type="entry name" value="HAD-like_hydrolase_sf"/>
</dbReference>
<keyword evidence="1" id="KW-0378">Hydrolase</keyword>
<dbReference type="SUPFAM" id="SSF56784">
    <property type="entry name" value="HAD-like"/>
    <property type="match status" value="1"/>
</dbReference>
<dbReference type="PANTHER" id="PTHR43434">
    <property type="entry name" value="PHOSPHOGLYCOLATE PHOSPHATASE"/>
    <property type="match status" value="1"/>
</dbReference>
<dbReference type="GO" id="GO:0005829">
    <property type="term" value="C:cytosol"/>
    <property type="evidence" value="ECO:0007669"/>
    <property type="project" value="TreeGrafter"/>
</dbReference>
<evidence type="ECO:0000313" key="1">
    <source>
        <dbReference type="EMBL" id="KUM92683.1"/>
    </source>
</evidence>
<evidence type="ECO:0000313" key="2">
    <source>
        <dbReference type="Proteomes" id="UP000054241"/>
    </source>
</evidence>
<dbReference type="GO" id="GO:0006281">
    <property type="term" value="P:DNA repair"/>
    <property type="evidence" value="ECO:0007669"/>
    <property type="project" value="TreeGrafter"/>
</dbReference>
<dbReference type="InterPro" id="IPR023214">
    <property type="entry name" value="HAD_sf"/>
</dbReference>
<comment type="caution">
    <text evidence="1">The sequence shown here is derived from an EMBL/GenBank/DDBJ whole genome shotgun (WGS) entry which is preliminary data.</text>
</comment>
<keyword evidence="2" id="KW-1185">Reference proteome</keyword>